<organism evidence="1 2">
    <name type="scientific">Citrus x changshan-huyou</name>
    <dbReference type="NCBI Taxonomy" id="2935761"/>
    <lineage>
        <taxon>Eukaryota</taxon>
        <taxon>Viridiplantae</taxon>
        <taxon>Streptophyta</taxon>
        <taxon>Embryophyta</taxon>
        <taxon>Tracheophyta</taxon>
        <taxon>Spermatophyta</taxon>
        <taxon>Magnoliopsida</taxon>
        <taxon>eudicotyledons</taxon>
        <taxon>Gunneridae</taxon>
        <taxon>Pentapetalae</taxon>
        <taxon>rosids</taxon>
        <taxon>malvids</taxon>
        <taxon>Sapindales</taxon>
        <taxon>Rutaceae</taxon>
        <taxon>Aurantioideae</taxon>
        <taxon>Citrus</taxon>
    </lineage>
</organism>
<accession>A0AAP0M8N8</accession>
<reference evidence="1 2" key="1">
    <citation type="submission" date="2024-05" db="EMBL/GenBank/DDBJ databases">
        <title>Haplotype-resolved chromosome-level genome assembly of Huyou (Citrus changshanensis).</title>
        <authorList>
            <person name="Miao C."/>
            <person name="Chen W."/>
            <person name="Wu Y."/>
            <person name="Wang L."/>
            <person name="Zhao S."/>
            <person name="Grierson D."/>
            <person name="Xu C."/>
            <person name="Chen K."/>
        </authorList>
    </citation>
    <scope>NUCLEOTIDE SEQUENCE [LARGE SCALE GENOMIC DNA]</scope>
    <source>
        <strain evidence="1">01-14</strain>
        <tissue evidence="1">Leaf</tissue>
    </source>
</reference>
<keyword evidence="2" id="KW-1185">Reference proteome</keyword>
<comment type="caution">
    <text evidence="1">The sequence shown here is derived from an EMBL/GenBank/DDBJ whole genome shotgun (WGS) entry which is preliminary data.</text>
</comment>
<dbReference type="AlphaFoldDB" id="A0AAP0M8N8"/>
<protein>
    <submittedName>
        <fullName evidence="1">Uncharacterized protein</fullName>
    </submittedName>
</protein>
<name>A0AAP0M8N8_9ROSI</name>
<dbReference type="EMBL" id="JBCGBO010000005">
    <property type="protein sequence ID" value="KAK9200866.1"/>
    <property type="molecule type" value="Genomic_DNA"/>
</dbReference>
<dbReference type="Proteomes" id="UP001428341">
    <property type="component" value="Unassembled WGS sequence"/>
</dbReference>
<evidence type="ECO:0000313" key="2">
    <source>
        <dbReference type="Proteomes" id="UP001428341"/>
    </source>
</evidence>
<proteinExistence type="predicted"/>
<sequence>MSNGSVAFHVEPFSYMFIPSVPDWKAASQYRDLKRAAIPATCGQDIEVPDTNAYPLICFEAAKMSTLGATCVRLPSSIRY</sequence>
<gene>
    <name evidence="1" type="ORF">WN944_016065</name>
</gene>
<evidence type="ECO:0000313" key="1">
    <source>
        <dbReference type="EMBL" id="KAK9200866.1"/>
    </source>
</evidence>